<reference evidence="5" key="2">
    <citation type="submission" date="2025-08" db="UniProtKB">
        <authorList>
            <consortium name="Ensembl"/>
        </authorList>
    </citation>
    <scope>IDENTIFICATION</scope>
</reference>
<keyword evidence="2" id="KW-1015">Disulfide bond</keyword>
<dbReference type="GO" id="GO:0006955">
    <property type="term" value="P:immune response"/>
    <property type="evidence" value="ECO:0007669"/>
    <property type="project" value="TreeGrafter"/>
</dbReference>
<proteinExistence type="predicted"/>
<accession>A0AAZ1XCF7</accession>
<sequence>MEVRAMCIKLLILLCTHYQEVDAVSLRIAPNRLQFFEYESVIFYCEDAVYWEVVYNSKGKINSCSHTNQGKAGSLCIIKSVYPDDSGERWCETKGANRSDSINITVTAGSVILESPPVPVMEGEAVTLRCRNKTASSNFTSNFYKDGAHVHSSATEDMTIQKVSKSDEGLYTCNISGGGQSPESWLSVTESSNEIPSACVTSWKTATISLSALLLLVGLHHLGKCRQGRVSLCQSTKVDVSRSFEDQTVSTEVSTVNVVKETYAVVRKSKASLCQSAKEDSLIEDQTEPGPITRMPSACTSQPVSADPFYSVIS</sequence>
<gene>
    <name evidence="5" type="primary">LOC120439294</name>
</gene>
<feature type="signal peptide" evidence="3">
    <location>
        <begin position="1"/>
        <end position="23"/>
    </location>
</feature>
<dbReference type="InterPro" id="IPR003598">
    <property type="entry name" value="Ig_sub2"/>
</dbReference>
<keyword evidence="1 3" id="KW-0732">Signal</keyword>
<keyword evidence="6" id="KW-1185">Reference proteome</keyword>
<dbReference type="SUPFAM" id="SSF48726">
    <property type="entry name" value="Immunoglobulin"/>
    <property type="match status" value="1"/>
</dbReference>
<dbReference type="Proteomes" id="UP000472276">
    <property type="component" value="Unassembled WGS sequence"/>
</dbReference>
<dbReference type="PROSITE" id="PS50835">
    <property type="entry name" value="IG_LIKE"/>
    <property type="match status" value="1"/>
</dbReference>
<dbReference type="SMART" id="SM00408">
    <property type="entry name" value="IGc2"/>
    <property type="match status" value="1"/>
</dbReference>
<dbReference type="PANTHER" id="PTHR11481">
    <property type="entry name" value="IMMUNOGLOBULIN FC RECEPTOR"/>
    <property type="match status" value="1"/>
</dbReference>
<dbReference type="InterPro" id="IPR013783">
    <property type="entry name" value="Ig-like_fold"/>
</dbReference>
<protein>
    <recommendedName>
        <fullName evidence="4">Ig-like domain-containing protein</fullName>
    </recommendedName>
</protein>
<dbReference type="GO" id="GO:0007166">
    <property type="term" value="P:cell surface receptor signaling pathway"/>
    <property type="evidence" value="ECO:0007669"/>
    <property type="project" value="TreeGrafter"/>
</dbReference>
<dbReference type="GO" id="GO:0009897">
    <property type="term" value="C:external side of plasma membrane"/>
    <property type="evidence" value="ECO:0007669"/>
    <property type="project" value="TreeGrafter"/>
</dbReference>
<dbReference type="InterPro" id="IPR050488">
    <property type="entry name" value="Ig_Fc_receptor"/>
</dbReference>
<dbReference type="Ensembl" id="ENSOABT00000074183.1">
    <property type="protein sequence ID" value="ENSOABP00000065781.1"/>
    <property type="gene ID" value="ENSOABG00000027574.1"/>
</dbReference>
<evidence type="ECO:0000259" key="4">
    <source>
        <dbReference type="PROSITE" id="PS50835"/>
    </source>
</evidence>
<evidence type="ECO:0000256" key="2">
    <source>
        <dbReference type="ARBA" id="ARBA00023157"/>
    </source>
</evidence>
<reference evidence="6" key="1">
    <citation type="submission" date="2020-03" db="EMBL/GenBank/DDBJ databases">
        <title>Evolution of repeat sequences and sex chromosomes of tilapia species revealed by chromosome-level genomes.</title>
        <authorList>
            <person name="Xu L."/>
            <person name="Tao W."/>
            <person name="Wang D."/>
            <person name="Zhou Q."/>
        </authorList>
    </citation>
    <scope>NUCLEOTIDE SEQUENCE [LARGE SCALE GENOMIC DNA]</scope>
    <source>
        <strain evidence="6">Israel</strain>
    </source>
</reference>
<dbReference type="InterPro" id="IPR003599">
    <property type="entry name" value="Ig_sub"/>
</dbReference>
<dbReference type="Pfam" id="PF13895">
    <property type="entry name" value="Ig_2"/>
    <property type="match status" value="1"/>
</dbReference>
<evidence type="ECO:0000313" key="6">
    <source>
        <dbReference type="Proteomes" id="UP000472276"/>
    </source>
</evidence>
<dbReference type="InterPro" id="IPR036179">
    <property type="entry name" value="Ig-like_dom_sf"/>
</dbReference>
<feature type="chain" id="PRO_5044188705" description="Ig-like domain-containing protein" evidence="3">
    <location>
        <begin position="24"/>
        <end position="314"/>
    </location>
</feature>
<reference evidence="5" key="3">
    <citation type="submission" date="2025-09" db="UniProtKB">
        <authorList>
            <consortium name="Ensembl"/>
        </authorList>
    </citation>
    <scope>IDENTIFICATION</scope>
</reference>
<feature type="domain" description="Ig-like" evidence="4">
    <location>
        <begin position="109"/>
        <end position="189"/>
    </location>
</feature>
<dbReference type="PANTHER" id="PTHR11481:SF64">
    <property type="entry name" value="FC RECEPTOR-LIKE PROTEIN 4"/>
    <property type="match status" value="1"/>
</dbReference>
<evidence type="ECO:0000256" key="3">
    <source>
        <dbReference type="SAM" id="SignalP"/>
    </source>
</evidence>
<dbReference type="SMART" id="SM00409">
    <property type="entry name" value="IG"/>
    <property type="match status" value="2"/>
</dbReference>
<evidence type="ECO:0000313" key="5">
    <source>
        <dbReference type="Ensembl" id="ENSOABP00000065781.1"/>
    </source>
</evidence>
<dbReference type="GO" id="GO:0004888">
    <property type="term" value="F:transmembrane signaling receptor activity"/>
    <property type="evidence" value="ECO:0007669"/>
    <property type="project" value="TreeGrafter"/>
</dbReference>
<dbReference type="Gene3D" id="2.60.40.10">
    <property type="entry name" value="Immunoglobulins"/>
    <property type="match status" value="2"/>
</dbReference>
<evidence type="ECO:0000256" key="1">
    <source>
        <dbReference type="ARBA" id="ARBA00022729"/>
    </source>
</evidence>
<dbReference type="AlphaFoldDB" id="A0AAZ1XCF7"/>
<name>A0AAZ1XCF7_OREAU</name>
<organism evidence="5 6">
    <name type="scientific">Oreochromis aureus</name>
    <name type="common">Israeli tilapia</name>
    <name type="synonym">Chromis aureus</name>
    <dbReference type="NCBI Taxonomy" id="47969"/>
    <lineage>
        <taxon>Eukaryota</taxon>
        <taxon>Metazoa</taxon>
        <taxon>Chordata</taxon>
        <taxon>Craniata</taxon>
        <taxon>Vertebrata</taxon>
        <taxon>Euteleostomi</taxon>
        <taxon>Actinopterygii</taxon>
        <taxon>Neopterygii</taxon>
        <taxon>Teleostei</taxon>
        <taxon>Neoteleostei</taxon>
        <taxon>Acanthomorphata</taxon>
        <taxon>Ovalentaria</taxon>
        <taxon>Cichlomorphae</taxon>
        <taxon>Cichliformes</taxon>
        <taxon>Cichlidae</taxon>
        <taxon>African cichlids</taxon>
        <taxon>Pseudocrenilabrinae</taxon>
        <taxon>Oreochromini</taxon>
        <taxon>Oreochromis</taxon>
    </lineage>
</organism>
<dbReference type="InterPro" id="IPR007110">
    <property type="entry name" value="Ig-like_dom"/>
</dbReference>